<accession>A0ABV5ZQS2</accession>
<dbReference type="Proteomes" id="UP001589693">
    <property type="component" value="Unassembled WGS sequence"/>
</dbReference>
<evidence type="ECO:0000256" key="1">
    <source>
        <dbReference type="ARBA" id="ARBA00023002"/>
    </source>
</evidence>
<dbReference type="EMBL" id="JBHLZU010000004">
    <property type="protein sequence ID" value="MFB9903237.1"/>
    <property type="molecule type" value="Genomic_DNA"/>
</dbReference>
<proteinExistence type="predicted"/>
<evidence type="ECO:0000313" key="4">
    <source>
        <dbReference type="Proteomes" id="UP001589693"/>
    </source>
</evidence>
<dbReference type="InterPro" id="IPR011576">
    <property type="entry name" value="Pyridox_Oxase_N"/>
</dbReference>
<name>A0ABV5ZQS2_9PSEU</name>
<reference evidence="3 4" key="1">
    <citation type="submission" date="2024-09" db="EMBL/GenBank/DDBJ databases">
        <authorList>
            <person name="Sun Q."/>
            <person name="Mori K."/>
        </authorList>
    </citation>
    <scope>NUCLEOTIDE SEQUENCE [LARGE SCALE GENOMIC DNA]</scope>
    <source>
        <strain evidence="3 4">TBRC 7907</strain>
    </source>
</reference>
<dbReference type="RefSeq" id="WP_377850372.1">
    <property type="nucleotide sequence ID" value="NZ_JBHLZU010000004.1"/>
</dbReference>
<dbReference type="PANTHER" id="PTHR35176">
    <property type="entry name" value="HEME OXYGENASE HI_0854-RELATED"/>
    <property type="match status" value="1"/>
</dbReference>
<dbReference type="PANTHER" id="PTHR35176:SF11">
    <property type="entry name" value="PYRIDOXAMINE 5'-PHOSPHATE OXIDASE FAMILY PROTEIN"/>
    <property type="match status" value="1"/>
</dbReference>
<protein>
    <submittedName>
        <fullName evidence="3">PPOX class F420-dependent oxidoreductase</fullName>
    </submittedName>
</protein>
<dbReference type="InterPro" id="IPR019965">
    <property type="entry name" value="PPOX_F420-dep_Rv2061_put"/>
</dbReference>
<dbReference type="Pfam" id="PF01243">
    <property type="entry name" value="PNPOx_N"/>
    <property type="match status" value="1"/>
</dbReference>
<gene>
    <name evidence="3" type="ORF">ACFFQA_04735</name>
</gene>
<comment type="caution">
    <text evidence="3">The sequence shown here is derived from an EMBL/GenBank/DDBJ whole genome shotgun (WGS) entry which is preliminary data.</text>
</comment>
<dbReference type="NCBIfam" id="TIGR03666">
    <property type="entry name" value="Rv2061_F420"/>
    <property type="match status" value="1"/>
</dbReference>
<sequence>MPHDVDRLSSGKYVLLTTFRRDGTPVPTPVWVMRDGDELVVWTPVDSGKVKRIRNNDTVELAPCDVRGNPTGAPVLGRARLLDAAGTERARRLVARKFPFSGRVVLWGSLLRRGRAGTVGIALRPGEA</sequence>
<dbReference type="SUPFAM" id="SSF50475">
    <property type="entry name" value="FMN-binding split barrel"/>
    <property type="match status" value="1"/>
</dbReference>
<dbReference type="Gene3D" id="2.30.110.10">
    <property type="entry name" value="Electron Transport, Fmn-binding Protein, Chain A"/>
    <property type="match status" value="1"/>
</dbReference>
<keyword evidence="1" id="KW-0560">Oxidoreductase</keyword>
<evidence type="ECO:0000259" key="2">
    <source>
        <dbReference type="Pfam" id="PF01243"/>
    </source>
</evidence>
<evidence type="ECO:0000313" key="3">
    <source>
        <dbReference type="EMBL" id="MFB9903237.1"/>
    </source>
</evidence>
<keyword evidence="4" id="KW-1185">Reference proteome</keyword>
<organism evidence="3 4">
    <name type="scientific">Allokutzneria oryzae</name>
    <dbReference type="NCBI Taxonomy" id="1378989"/>
    <lineage>
        <taxon>Bacteria</taxon>
        <taxon>Bacillati</taxon>
        <taxon>Actinomycetota</taxon>
        <taxon>Actinomycetes</taxon>
        <taxon>Pseudonocardiales</taxon>
        <taxon>Pseudonocardiaceae</taxon>
        <taxon>Allokutzneria</taxon>
    </lineage>
</organism>
<feature type="domain" description="Pyridoxamine 5'-phosphate oxidase N-terminal" evidence="2">
    <location>
        <begin position="8"/>
        <end position="89"/>
    </location>
</feature>
<dbReference type="InterPro" id="IPR012349">
    <property type="entry name" value="Split_barrel_FMN-bd"/>
</dbReference>
<dbReference type="InterPro" id="IPR052019">
    <property type="entry name" value="F420H2_bilvrd_red/Heme_oxyg"/>
</dbReference>